<keyword evidence="9 11" id="KW-0482">Metalloprotease</keyword>
<evidence type="ECO:0000256" key="10">
    <source>
        <dbReference type="ARBA" id="ARBA00023136"/>
    </source>
</evidence>
<keyword evidence="10 11" id="KW-0472">Membrane</keyword>
<dbReference type="NCBIfam" id="TIGR00054">
    <property type="entry name" value="RIP metalloprotease RseP"/>
    <property type="match status" value="1"/>
</dbReference>
<keyword evidence="8 11" id="KW-1133">Transmembrane helix</keyword>
<keyword evidence="6 11" id="KW-0378">Hydrolase</keyword>
<evidence type="ECO:0000256" key="2">
    <source>
        <dbReference type="ARBA" id="ARBA00004141"/>
    </source>
</evidence>
<dbReference type="GO" id="GO:0046872">
    <property type="term" value="F:metal ion binding"/>
    <property type="evidence" value="ECO:0007669"/>
    <property type="project" value="UniProtKB-KW"/>
</dbReference>
<keyword evidence="4 13" id="KW-0645">Protease</keyword>
<organism evidence="13 14">
    <name type="scientific">Tabrizicola oligotrophica</name>
    <dbReference type="NCBI Taxonomy" id="2710650"/>
    <lineage>
        <taxon>Bacteria</taxon>
        <taxon>Pseudomonadati</taxon>
        <taxon>Pseudomonadota</taxon>
        <taxon>Alphaproteobacteria</taxon>
        <taxon>Rhodobacterales</taxon>
        <taxon>Paracoccaceae</taxon>
        <taxon>Tabrizicola</taxon>
    </lineage>
</organism>
<evidence type="ECO:0000256" key="1">
    <source>
        <dbReference type="ARBA" id="ARBA00001947"/>
    </source>
</evidence>
<feature type="transmembrane region" description="Helical" evidence="11">
    <location>
        <begin position="422"/>
        <end position="443"/>
    </location>
</feature>
<dbReference type="GO" id="GO:0006508">
    <property type="term" value="P:proteolysis"/>
    <property type="evidence" value="ECO:0007669"/>
    <property type="project" value="UniProtKB-KW"/>
</dbReference>
<keyword evidence="11" id="KW-0479">Metal-binding</keyword>
<dbReference type="Gene3D" id="2.30.42.10">
    <property type="match status" value="1"/>
</dbReference>
<dbReference type="SUPFAM" id="SSF50156">
    <property type="entry name" value="PDZ domain-like"/>
    <property type="match status" value="2"/>
</dbReference>
<evidence type="ECO:0000256" key="6">
    <source>
        <dbReference type="ARBA" id="ARBA00022801"/>
    </source>
</evidence>
<keyword evidence="7 11" id="KW-0862">Zinc</keyword>
<dbReference type="Pfam" id="PF02163">
    <property type="entry name" value="Peptidase_M50"/>
    <property type="match status" value="1"/>
</dbReference>
<dbReference type="RefSeq" id="WP_164622763.1">
    <property type="nucleotide sequence ID" value="NZ_JAAIVJ010000001.1"/>
</dbReference>
<dbReference type="InterPro" id="IPR001478">
    <property type="entry name" value="PDZ"/>
</dbReference>
<feature type="transmembrane region" description="Helical" evidence="11">
    <location>
        <begin position="378"/>
        <end position="401"/>
    </location>
</feature>
<dbReference type="PANTHER" id="PTHR42837">
    <property type="entry name" value="REGULATOR OF SIGMA-E PROTEASE RSEP"/>
    <property type="match status" value="1"/>
</dbReference>
<name>A0A6M0QPT1_9RHOB</name>
<evidence type="ECO:0000256" key="4">
    <source>
        <dbReference type="ARBA" id="ARBA00022670"/>
    </source>
</evidence>
<comment type="caution">
    <text evidence="13">The sequence shown here is derived from an EMBL/GenBank/DDBJ whole genome shotgun (WGS) entry which is preliminary data.</text>
</comment>
<dbReference type="InterPro" id="IPR008915">
    <property type="entry name" value="Peptidase_M50"/>
</dbReference>
<evidence type="ECO:0000256" key="3">
    <source>
        <dbReference type="ARBA" id="ARBA00007931"/>
    </source>
</evidence>
<dbReference type="SMART" id="SM00228">
    <property type="entry name" value="PDZ"/>
    <property type="match status" value="1"/>
</dbReference>
<evidence type="ECO:0000256" key="7">
    <source>
        <dbReference type="ARBA" id="ARBA00022833"/>
    </source>
</evidence>
<evidence type="ECO:0000256" key="9">
    <source>
        <dbReference type="ARBA" id="ARBA00023049"/>
    </source>
</evidence>
<dbReference type="PANTHER" id="PTHR42837:SF2">
    <property type="entry name" value="MEMBRANE METALLOPROTEASE ARASP2, CHLOROPLASTIC-RELATED"/>
    <property type="match status" value="1"/>
</dbReference>
<dbReference type="InterPro" id="IPR041489">
    <property type="entry name" value="PDZ_6"/>
</dbReference>
<dbReference type="EC" id="3.4.24.-" evidence="11"/>
<feature type="transmembrane region" description="Helical" evidence="11">
    <location>
        <begin position="113"/>
        <end position="138"/>
    </location>
</feature>
<dbReference type="EMBL" id="JAAIVJ010000001">
    <property type="protein sequence ID" value="NEY88744.1"/>
    <property type="molecule type" value="Genomic_DNA"/>
</dbReference>
<gene>
    <name evidence="13" type="primary">rseP</name>
    <name evidence="13" type="ORF">G4Z14_00395</name>
</gene>
<evidence type="ECO:0000256" key="8">
    <source>
        <dbReference type="ARBA" id="ARBA00022989"/>
    </source>
</evidence>
<dbReference type="InterPro" id="IPR004387">
    <property type="entry name" value="Pept_M50_Zn"/>
</dbReference>
<feature type="transmembrane region" description="Helical" evidence="11">
    <location>
        <begin position="12"/>
        <end position="31"/>
    </location>
</feature>
<dbReference type="GO" id="GO:0016020">
    <property type="term" value="C:membrane"/>
    <property type="evidence" value="ECO:0007669"/>
    <property type="project" value="UniProtKB-SubCell"/>
</dbReference>
<keyword evidence="5 11" id="KW-0812">Transmembrane</keyword>
<sequence length="450" mass="47637">MDFLTTILGTGGLMWTLVFFILALGIIVFVHEYGHYIVGRLAGIHAEVFSLGLGPVLFSRFDQRGTRWQIALIPIGGYVKFLGDADAASGRDAHLIASLTDEERRHTMHGAPLWARTATVAAGPVFNFLLAIAVYWGLILWSGVATDRPVVGTVATLPGLADTLRPGDEVLALNGTPTPDLESYLTVARDLPAAALVRYLILRDGAQTEVSAPHPMPPLVASVQLKSAALAAGLQSGDVILAAAGKPVTAFSELPPIVEGLAGAPVPLTIWRADGSAAGQTFDLTITPNRRDIPKAEGGFETRWLIGLSGGLVFEPEVRQPGVFEALSLAVQNGWFAATTSLSGLWHVITGAISSCNISGPIGMAQVMGQAATLGAEYYITMLAVMSLGIGLINLFPIPVLDGGHLVFHAYEAVMRRPPPEGVLRVLMTIGLFVVITFMAYALRNDVTCG</sequence>
<keyword evidence="14" id="KW-1185">Reference proteome</keyword>
<comment type="subcellular location">
    <subcellularLocation>
        <location evidence="2">Membrane</location>
        <topology evidence="2">Multi-pass membrane protein</topology>
    </subcellularLocation>
</comment>
<feature type="domain" description="PDZ" evidence="12">
    <location>
        <begin position="198"/>
        <end position="274"/>
    </location>
</feature>
<protein>
    <recommendedName>
        <fullName evidence="11">Zinc metalloprotease</fullName>
        <ecNumber evidence="11">3.4.24.-</ecNumber>
    </recommendedName>
</protein>
<dbReference type="Pfam" id="PF17820">
    <property type="entry name" value="PDZ_6"/>
    <property type="match status" value="1"/>
</dbReference>
<evidence type="ECO:0000256" key="11">
    <source>
        <dbReference type="RuleBase" id="RU362031"/>
    </source>
</evidence>
<dbReference type="Proteomes" id="UP000477782">
    <property type="component" value="Unassembled WGS sequence"/>
</dbReference>
<evidence type="ECO:0000256" key="5">
    <source>
        <dbReference type="ARBA" id="ARBA00022692"/>
    </source>
</evidence>
<accession>A0A6M0QPT1</accession>
<dbReference type="AlphaFoldDB" id="A0A6M0QPT1"/>
<evidence type="ECO:0000313" key="14">
    <source>
        <dbReference type="Proteomes" id="UP000477782"/>
    </source>
</evidence>
<comment type="similarity">
    <text evidence="3 11">Belongs to the peptidase M50B family.</text>
</comment>
<proteinExistence type="inferred from homology"/>
<evidence type="ECO:0000313" key="13">
    <source>
        <dbReference type="EMBL" id="NEY88744.1"/>
    </source>
</evidence>
<dbReference type="CDD" id="cd06163">
    <property type="entry name" value="S2P-M50_PDZ_RseP-like"/>
    <property type="match status" value="1"/>
</dbReference>
<dbReference type="GO" id="GO:0004222">
    <property type="term" value="F:metalloendopeptidase activity"/>
    <property type="evidence" value="ECO:0007669"/>
    <property type="project" value="InterPro"/>
</dbReference>
<dbReference type="InterPro" id="IPR036034">
    <property type="entry name" value="PDZ_sf"/>
</dbReference>
<evidence type="ECO:0000259" key="12">
    <source>
        <dbReference type="SMART" id="SM00228"/>
    </source>
</evidence>
<reference evidence="13 14" key="1">
    <citation type="submission" date="2020-02" db="EMBL/GenBank/DDBJ databases">
        <authorList>
            <person name="Chen W.-M."/>
        </authorList>
    </citation>
    <scope>NUCLEOTIDE SEQUENCE [LARGE SCALE GENOMIC DNA]</scope>
    <source>
        <strain evidence="13 14">KMS-5</strain>
    </source>
</reference>
<comment type="cofactor">
    <cofactor evidence="1 11">
        <name>Zn(2+)</name>
        <dbReference type="ChEBI" id="CHEBI:29105"/>
    </cofactor>
</comment>